<dbReference type="EMBL" id="LKCM01000016">
    <property type="protein sequence ID" value="KPQ45227.1"/>
    <property type="molecule type" value="Genomic_DNA"/>
</dbReference>
<proteinExistence type="predicted"/>
<gene>
    <name evidence="1" type="ORF">MPEBLZ_00187</name>
</gene>
<sequence length="171" mass="18917">MIIPTVIILIKLLFVDGTSHPVKATSGSLVVSGCGCRYGNSAQCFTALHFPSLHAGAVPHGGIFTPVDMCRYIHVLYPFCSFFPVLQGTRQRPPNRIRRASPLGCMRISIVHSMYWICQKGGARNRYREGADIGSRIRGSYYFIIFLNSSTDNPASTNILLTTFGCRIFPL</sequence>
<reference evidence="1 2" key="1">
    <citation type="submission" date="2015-09" db="EMBL/GenBank/DDBJ databases">
        <title>A metagenomics-based metabolic model of nitrate-dependent anaerobic oxidation of methane by Methanoperedens-like archaea.</title>
        <authorList>
            <person name="Arshad A."/>
            <person name="Speth D.R."/>
            <person name="De Graaf R.M."/>
            <person name="Op Den Camp H.J."/>
            <person name="Jetten M.S."/>
            <person name="Welte C.U."/>
        </authorList>
    </citation>
    <scope>NUCLEOTIDE SEQUENCE [LARGE SCALE GENOMIC DNA]</scope>
</reference>
<evidence type="ECO:0000313" key="2">
    <source>
        <dbReference type="Proteomes" id="UP000050360"/>
    </source>
</evidence>
<name>A0A0P7ZLY1_9EURY</name>
<evidence type="ECO:0000313" key="1">
    <source>
        <dbReference type="EMBL" id="KPQ45227.1"/>
    </source>
</evidence>
<dbReference type="Proteomes" id="UP000050360">
    <property type="component" value="Unassembled WGS sequence"/>
</dbReference>
<protein>
    <submittedName>
        <fullName evidence="1">Uncharacterized protein</fullName>
    </submittedName>
</protein>
<accession>A0A0P7ZLY1</accession>
<organism evidence="1 2">
    <name type="scientific">Candidatus Methanoperedens nitratireducens</name>
    <dbReference type="NCBI Taxonomy" id="1392998"/>
    <lineage>
        <taxon>Archaea</taxon>
        <taxon>Methanobacteriati</taxon>
        <taxon>Methanobacteriota</taxon>
        <taxon>Stenosarchaea group</taxon>
        <taxon>Methanomicrobia</taxon>
        <taxon>Methanosarcinales</taxon>
        <taxon>ANME-2 cluster</taxon>
        <taxon>Candidatus Methanoperedentaceae</taxon>
        <taxon>Candidatus Methanoperedens</taxon>
    </lineage>
</organism>
<comment type="caution">
    <text evidence="1">The sequence shown here is derived from an EMBL/GenBank/DDBJ whole genome shotgun (WGS) entry which is preliminary data.</text>
</comment>
<dbReference type="AlphaFoldDB" id="A0A0P7ZLY1"/>